<comment type="caution">
    <text evidence="1">The sequence shown here is derived from an EMBL/GenBank/DDBJ whole genome shotgun (WGS) entry which is preliminary data.</text>
</comment>
<evidence type="ECO:0000313" key="2">
    <source>
        <dbReference type="Proteomes" id="UP001151760"/>
    </source>
</evidence>
<dbReference type="Proteomes" id="UP001151760">
    <property type="component" value="Unassembled WGS sequence"/>
</dbReference>
<keyword evidence="2" id="KW-1185">Reference proteome</keyword>
<sequence>MTMPNIQLNSKFVNQYVTGMGIGQDAADASPKNGEFWMKGTTPFWLVKQGNTFDVDWIINSPRLSSEKGYHFQANECDAFNSDVMMNRLLQSNSCNCPPSGSANPNLVHPMHHLI</sequence>
<proteinExistence type="predicted"/>
<gene>
    <name evidence="1" type="ORF">Tco_1043001</name>
</gene>
<protein>
    <submittedName>
        <fullName evidence="1">Uncharacterized protein</fullName>
    </submittedName>
</protein>
<evidence type="ECO:0000313" key="1">
    <source>
        <dbReference type="EMBL" id="GJT76276.1"/>
    </source>
</evidence>
<organism evidence="1 2">
    <name type="scientific">Tanacetum coccineum</name>
    <dbReference type="NCBI Taxonomy" id="301880"/>
    <lineage>
        <taxon>Eukaryota</taxon>
        <taxon>Viridiplantae</taxon>
        <taxon>Streptophyta</taxon>
        <taxon>Embryophyta</taxon>
        <taxon>Tracheophyta</taxon>
        <taxon>Spermatophyta</taxon>
        <taxon>Magnoliopsida</taxon>
        <taxon>eudicotyledons</taxon>
        <taxon>Gunneridae</taxon>
        <taxon>Pentapetalae</taxon>
        <taxon>asterids</taxon>
        <taxon>campanulids</taxon>
        <taxon>Asterales</taxon>
        <taxon>Asteraceae</taxon>
        <taxon>Asteroideae</taxon>
        <taxon>Anthemideae</taxon>
        <taxon>Anthemidinae</taxon>
        <taxon>Tanacetum</taxon>
    </lineage>
</organism>
<accession>A0ABQ5GKR8</accession>
<dbReference type="EMBL" id="BQNB010018609">
    <property type="protein sequence ID" value="GJT76276.1"/>
    <property type="molecule type" value="Genomic_DNA"/>
</dbReference>
<reference evidence="1" key="1">
    <citation type="journal article" date="2022" name="Int. J. Mol. Sci.">
        <title>Draft Genome of Tanacetum Coccineum: Genomic Comparison of Closely Related Tanacetum-Family Plants.</title>
        <authorList>
            <person name="Yamashiro T."/>
            <person name="Shiraishi A."/>
            <person name="Nakayama K."/>
            <person name="Satake H."/>
        </authorList>
    </citation>
    <scope>NUCLEOTIDE SEQUENCE</scope>
</reference>
<reference evidence="1" key="2">
    <citation type="submission" date="2022-01" db="EMBL/GenBank/DDBJ databases">
        <authorList>
            <person name="Yamashiro T."/>
            <person name="Shiraishi A."/>
            <person name="Satake H."/>
            <person name="Nakayama K."/>
        </authorList>
    </citation>
    <scope>NUCLEOTIDE SEQUENCE</scope>
</reference>
<name>A0ABQ5GKR8_9ASTR</name>